<dbReference type="AlphaFoldDB" id="A0A3B1BR86"/>
<dbReference type="GO" id="GO:0004814">
    <property type="term" value="F:arginine-tRNA ligase activity"/>
    <property type="evidence" value="ECO:0007669"/>
    <property type="project" value="UniProtKB-EC"/>
</dbReference>
<evidence type="ECO:0000256" key="1">
    <source>
        <dbReference type="ARBA" id="ARBA00012837"/>
    </source>
</evidence>
<dbReference type="PANTHER" id="PTHR11956:SF5">
    <property type="entry name" value="ARGININE--TRNA LIGASE, CYTOPLASMIC"/>
    <property type="match status" value="1"/>
</dbReference>
<evidence type="ECO:0000259" key="3">
    <source>
        <dbReference type="SMART" id="SM00836"/>
    </source>
</evidence>
<comment type="catalytic activity">
    <reaction evidence="2">
        <text>tRNA(Arg) + L-arginine + ATP = L-arginyl-tRNA(Arg) + AMP + diphosphate</text>
        <dbReference type="Rhea" id="RHEA:20301"/>
        <dbReference type="Rhea" id="RHEA-COMP:9658"/>
        <dbReference type="Rhea" id="RHEA-COMP:9673"/>
        <dbReference type="ChEBI" id="CHEBI:30616"/>
        <dbReference type="ChEBI" id="CHEBI:32682"/>
        <dbReference type="ChEBI" id="CHEBI:33019"/>
        <dbReference type="ChEBI" id="CHEBI:78442"/>
        <dbReference type="ChEBI" id="CHEBI:78513"/>
        <dbReference type="ChEBI" id="CHEBI:456215"/>
        <dbReference type="EC" id="6.1.1.19"/>
    </reaction>
</comment>
<reference evidence="4" key="1">
    <citation type="submission" date="2018-06" db="EMBL/GenBank/DDBJ databases">
        <authorList>
            <person name="Zhirakovskaya E."/>
        </authorList>
    </citation>
    <scope>NUCLEOTIDE SEQUENCE</scope>
</reference>
<dbReference type="Gene3D" id="1.10.730.10">
    <property type="entry name" value="Isoleucyl-tRNA Synthetase, Domain 1"/>
    <property type="match status" value="1"/>
</dbReference>
<dbReference type="SUPFAM" id="SSF47323">
    <property type="entry name" value="Anticodon-binding domain of a subclass of class I aminoacyl-tRNA synthetases"/>
    <property type="match status" value="1"/>
</dbReference>
<organism evidence="4">
    <name type="scientific">hydrothermal vent metagenome</name>
    <dbReference type="NCBI Taxonomy" id="652676"/>
    <lineage>
        <taxon>unclassified sequences</taxon>
        <taxon>metagenomes</taxon>
        <taxon>ecological metagenomes</taxon>
    </lineage>
</organism>
<dbReference type="EMBL" id="UOFZ01000173">
    <property type="protein sequence ID" value="VAX14364.1"/>
    <property type="molecule type" value="Genomic_DNA"/>
</dbReference>
<keyword evidence="4" id="KW-0030">Aminoacyl-tRNA synthetase</keyword>
<proteinExistence type="predicted"/>
<accession>A0A3B1BR86</accession>
<sequence length="77" mass="8688">MSRYPEVLEAAALNHEPHQLAHYLRELANDYHTYYNAHQFLVDDTELRQARLALILSVKQVIANGLGLLGVSAPESM</sequence>
<dbReference type="GO" id="GO:0005524">
    <property type="term" value="F:ATP binding"/>
    <property type="evidence" value="ECO:0007669"/>
    <property type="project" value="InterPro"/>
</dbReference>
<dbReference type="GO" id="GO:0006420">
    <property type="term" value="P:arginyl-tRNA aminoacylation"/>
    <property type="evidence" value="ECO:0007669"/>
    <property type="project" value="InterPro"/>
</dbReference>
<dbReference type="SMART" id="SM00836">
    <property type="entry name" value="DALR_1"/>
    <property type="match status" value="1"/>
</dbReference>
<keyword evidence="4" id="KW-0436">Ligase</keyword>
<evidence type="ECO:0000256" key="2">
    <source>
        <dbReference type="ARBA" id="ARBA00049339"/>
    </source>
</evidence>
<gene>
    <name evidence="4" type="ORF">MNBD_GAMMA24-1996</name>
</gene>
<feature type="domain" description="DALR anticodon binding" evidence="3">
    <location>
        <begin position="1"/>
        <end position="77"/>
    </location>
</feature>
<dbReference type="InterPro" id="IPR008909">
    <property type="entry name" value="DALR_anticod-bd"/>
</dbReference>
<dbReference type="PANTHER" id="PTHR11956">
    <property type="entry name" value="ARGINYL-TRNA SYNTHETASE"/>
    <property type="match status" value="1"/>
</dbReference>
<dbReference type="EC" id="6.1.1.19" evidence="1"/>
<evidence type="ECO:0000313" key="4">
    <source>
        <dbReference type="EMBL" id="VAX14364.1"/>
    </source>
</evidence>
<protein>
    <recommendedName>
        <fullName evidence="1">arginine--tRNA ligase</fullName>
        <ecNumber evidence="1">6.1.1.19</ecNumber>
    </recommendedName>
</protein>
<dbReference type="InterPro" id="IPR009080">
    <property type="entry name" value="tRNAsynth_Ia_anticodon-bd"/>
</dbReference>
<name>A0A3B1BR86_9ZZZZ</name>
<dbReference type="Pfam" id="PF05746">
    <property type="entry name" value="DALR_1"/>
    <property type="match status" value="1"/>
</dbReference>
<dbReference type="InterPro" id="IPR001278">
    <property type="entry name" value="Arg-tRNA-ligase"/>
</dbReference>